<dbReference type="SUPFAM" id="SSF47565">
    <property type="entry name" value="Insect pheromone/odorant-binding proteins"/>
    <property type="match status" value="1"/>
</dbReference>
<dbReference type="InterPro" id="IPR006170">
    <property type="entry name" value="PBP/GOBP"/>
</dbReference>
<name>A0A0E3X9N8_9ORTH</name>
<feature type="signal peptide" evidence="1">
    <location>
        <begin position="1"/>
        <end position="18"/>
    </location>
</feature>
<proteinExistence type="evidence at transcript level"/>
<evidence type="ECO:0000313" key="2">
    <source>
        <dbReference type="EMBL" id="AKC02197.1"/>
    </source>
</evidence>
<reference evidence="2" key="1">
    <citation type="journal article" date="2015" name="Biochem. Biophys. Res. Commun.">
        <title>Novel odorant-binding proteins and their expression patterns in grasshopper, Oedaleus asiaticus.</title>
        <authorList>
            <person name="Zhang S."/>
            <person name="Pang B."/>
            <person name="Zhang L."/>
        </authorList>
    </citation>
    <scope>NUCLEOTIDE SEQUENCE</scope>
    <source>
        <tissue evidence="2">Antennae</tissue>
    </source>
</reference>
<dbReference type="GO" id="GO:0005549">
    <property type="term" value="F:odorant binding"/>
    <property type="evidence" value="ECO:0007669"/>
    <property type="project" value="InterPro"/>
</dbReference>
<gene>
    <name evidence="2" type="primary">OBP6</name>
</gene>
<dbReference type="CDD" id="cd23992">
    <property type="entry name" value="PBP_GOBP"/>
    <property type="match status" value="1"/>
</dbReference>
<organism evidence="2">
    <name type="scientific">Oedaleus asiaticus</name>
    <dbReference type="NCBI Taxonomy" id="244712"/>
    <lineage>
        <taxon>Eukaryota</taxon>
        <taxon>Metazoa</taxon>
        <taxon>Ecdysozoa</taxon>
        <taxon>Arthropoda</taxon>
        <taxon>Hexapoda</taxon>
        <taxon>Insecta</taxon>
        <taxon>Pterygota</taxon>
        <taxon>Neoptera</taxon>
        <taxon>Polyneoptera</taxon>
        <taxon>Orthoptera</taxon>
        <taxon>Caelifera</taxon>
        <taxon>Acrididea</taxon>
        <taxon>Acridomorpha</taxon>
        <taxon>Acridoidea</taxon>
        <taxon>Acrididae</taxon>
        <taxon>Oedipodinae</taxon>
        <taxon>Oedaleus</taxon>
    </lineage>
</organism>
<accession>A0A0E3X9N8</accession>
<dbReference type="InterPro" id="IPR036728">
    <property type="entry name" value="PBP_GOBP_sf"/>
</dbReference>
<dbReference type="Gene3D" id="1.10.238.20">
    <property type="entry name" value="Pheromone/general odorant binding protein domain"/>
    <property type="match status" value="1"/>
</dbReference>
<sequence length="154" mass="16522">MGAAVAAAVLLLVAVTNAEDSLMEIVIREVKGCMESEHLNSIGDLRSYNDASSPEQKCFLGCMLKKFKALDADGQYDAEGLKATIEHCPRMKALPNVQKAALQVADECAGKVTGCSDYCSCAPLAAKCLHEGMKNKSFQTIFIALDEALDKMQS</sequence>
<keyword evidence="1" id="KW-0732">Signal</keyword>
<evidence type="ECO:0000256" key="1">
    <source>
        <dbReference type="SAM" id="SignalP"/>
    </source>
</evidence>
<dbReference type="AlphaFoldDB" id="A0A0E3X9N8"/>
<dbReference type="Pfam" id="PF01395">
    <property type="entry name" value="PBP_GOBP"/>
    <property type="match status" value="1"/>
</dbReference>
<dbReference type="EMBL" id="KP293572">
    <property type="protein sequence ID" value="AKC02197.1"/>
    <property type="molecule type" value="mRNA"/>
</dbReference>
<feature type="chain" id="PRO_5002414973" evidence="1">
    <location>
        <begin position="19"/>
        <end position="154"/>
    </location>
</feature>
<protein>
    <submittedName>
        <fullName evidence="2">Odorant-binding protein 6</fullName>
    </submittedName>
</protein>